<reference evidence="2 3" key="1">
    <citation type="submission" date="2019-01" db="EMBL/GenBank/DDBJ databases">
        <authorList>
            <consortium name="Pathogen Informatics"/>
        </authorList>
    </citation>
    <scope>NUCLEOTIDE SEQUENCE [LARGE SCALE GENOMIC DNA]</scope>
    <source>
        <strain evidence="2 3">NCTC10138</strain>
    </source>
</reference>
<feature type="transmembrane region" description="Helical" evidence="1">
    <location>
        <begin position="12"/>
        <end position="31"/>
    </location>
</feature>
<evidence type="ECO:0000313" key="2">
    <source>
        <dbReference type="EMBL" id="VEU81064.1"/>
    </source>
</evidence>
<keyword evidence="1" id="KW-1133">Transmembrane helix</keyword>
<keyword evidence="1" id="KW-0472">Membrane</keyword>
<dbReference type="KEGG" id="aaxa:NCTC10138_01455"/>
<feature type="transmembrane region" description="Helical" evidence="1">
    <location>
        <begin position="132"/>
        <end position="149"/>
    </location>
</feature>
<proteinExistence type="predicted"/>
<accession>A0A449BF25</accession>
<keyword evidence="3" id="KW-1185">Reference proteome</keyword>
<dbReference type="RefSeq" id="WP_026389976.1">
    <property type="nucleotide sequence ID" value="NZ_LR215048.1"/>
</dbReference>
<name>A0A449BF25_HAPAX</name>
<feature type="transmembrane region" description="Helical" evidence="1">
    <location>
        <begin position="51"/>
        <end position="71"/>
    </location>
</feature>
<dbReference type="OrthoDB" id="10012062at2"/>
<dbReference type="STRING" id="1278311.GCA_000428705_00147"/>
<feature type="transmembrane region" description="Helical" evidence="1">
    <location>
        <begin position="78"/>
        <end position="97"/>
    </location>
</feature>
<protein>
    <submittedName>
        <fullName evidence="2">Uncharacterized protein</fullName>
    </submittedName>
</protein>
<dbReference type="EMBL" id="LR215048">
    <property type="protein sequence ID" value="VEU81064.1"/>
    <property type="molecule type" value="Genomic_DNA"/>
</dbReference>
<evidence type="ECO:0000256" key="1">
    <source>
        <dbReference type="SAM" id="Phobius"/>
    </source>
</evidence>
<organism evidence="2 3">
    <name type="scientific">Haploplasma axanthum</name>
    <name type="common">Acholeplasma axanthum</name>
    <dbReference type="NCBI Taxonomy" id="29552"/>
    <lineage>
        <taxon>Bacteria</taxon>
        <taxon>Bacillati</taxon>
        <taxon>Mycoplasmatota</taxon>
        <taxon>Mollicutes</taxon>
        <taxon>Acholeplasmatales</taxon>
        <taxon>Acholeplasmataceae</taxon>
        <taxon>Haploplasma</taxon>
    </lineage>
</organism>
<dbReference type="AlphaFoldDB" id="A0A449BF25"/>
<gene>
    <name evidence="2" type="ORF">NCTC10138_01455</name>
</gene>
<dbReference type="Proteomes" id="UP000289841">
    <property type="component" value="Chromosome"/>
</dbReference>
<feature type="transmembrane region" description="Helical" evidence="1">
    <location>
        <begin position="161"/>
        <end position="182"/>
    </location>
</feature>
<feature type="transmembrane region" description="Helical" evidence="1">
    <location>
        <begin position="194"/>
        <end position="219"/>
    </location>
</feature>
<evidence type="ECO:0000313" key="3">
    <source>
        <dbReference type="Proteomes" id="UP000289841"/>
    </source>
</evidence>
<keyword evidence="1" id="KW-0812">Transmembrane</keyword>
<sequence length="221" mass="24318">MVKNNPIGKLFRTAGFILVLVASFFLAVLALRDLTFLTKIIKPVVDFVDGINFAVYKYVYSCLIVGLGLLLWTQNRSYFLRILITLIGIASLCVLGISGNEASTNTFILFFDITKIQFINKLVTDLVAKFKWLPMVSAIVPVFLVYLVLSFKKPERISTSLVSSGVLILVLAIIGSFLPSLVTSTWVTSNVFTQIVAGAFGLSYLLAVIGSIFGVLGMFRR</sequence>